<protein>
    <recommendedName>
        <fullName evidence="12">Thyroglobulin type-1 domain-containing protein</fullName>
    </recommendedName>
</protein>
<proteinExistence type="predicted"/>
<dbReference type="OrthoDB" id="406800at2759"/>
<dbReference type="Pfam" id="PF00086">
    <property type="entry name" value="Thyroglobulin_1"/>
    <property type="match status" value="6"/>
</dbReference>
<dbReference type="SMART" id="SM00217">
    <property type="entry name" value="WAP"/>
    <property type="match status" value="3"/>
</dbReference>
<dbReference type="CDD" id="cd00199">
    <property type="entry name" value="WAP"/>
    <property type="match status" value="1"/>
</dbReference>
<feature type="region of interest" description="Disordered" evidence="6">
    <location>
        <begin position="1994"/>
        <end position="2021"/>
    </location>
</feature>
<feature type="domain" description="Antistasin-like" evidence="8">
    <location>
        <begin position="436"/>
        <end position="462"/>
    </location>
</feature>
<reference evidence="10 11" key="1">
    <citation type="submission" date="2020-02" db="EMBL/GenBank/DDBJ databases">
        <authorList>
            <person name="Ferguson B K."/>
        </authorList>
    </citation>
    <scope>NUCLEOTIDE SEQUENCE [LARGE SCALE GENOMIC DNA]</scope>
</reference>
<dbReference type="SMART" id="SM00289">
    <property type="entry name" value="WR1"/>
    <property type="match status" value="4"/>
</dbReference>
<evidence type="ECO:0008006" key="12">
    <source>
        <dbReference type="Google" id="ProtNLM"/>
    </source>
</evidence>
<feature type="region of interest" description="Disordered" evidence="6">
    <location>
        <begin position="1896"/>
        <end position="1920"/>
    </location>
</feature>
<comment type="caution">
    <text evidence="5">Lacks conserved residue(s) required for the propagation of feature annotation.</text>
</comment>
<sequence length="2549" mass="280647">GTLAGEGSTWGTGTSLHFRSCIAAGVTRPREPLAVLGSSMPREAGRAGHRLVRVQRGNERASVYRLGRDKRELCEKTRGCACLPVYTYIIYLYSSYRNELEACATLLGNYCCRRCTRKSKVYTNGAPGEKAGVKKGGERPLDALKMRRRRVPSAGHPALPPLSPWTTTTLVAKLLLVLVLIPASTSALVLYLKMPLGICATRSRLPARVYLYEVNNSPCVLKESFCVLSRARLVVFIYIPNIHTCSRAAEHMAELVYTEPAHIYTQTVLSTWTVESRTRVAARALPAVAAREKIRGISCSDFQVGNAIERSVGRCPAYDEQNVCPARSASCKSDADCLATVERCCSTACGKRCVSGELTGCEQLALAASRRSRALGPRGPAQLIPRCDNATGEFERVQCDPSQEGSCWCVDEFGVEVAGTRAPSRQQVDCDHPRVCPAHTCRMLCPLGFEIEPTSGCPRCECRDPCRGVVCPGGGSQTCELIDVPCARPPCPPVPSCRKAKSLANVCPAGEPLQITDSPRPFLCGDSPGKPTCPPLYRCLVEYNQEYGVCCPDSIEIKRPGNCPLSRLQDCEAKTKCKHDLDCPDPQKCCTTSKCGGVCRTPTGLSACHRNRMLAEMLSISERQGRGYVPQCNEDAVSADVMRFAEISNVVWQRNHIRARPVRQRASVPHFECKLVQSREMERQKHIMRAWKDGEYEPRQCSQNGLVCWCVDRTGKKVSGSMGPAEKVDCSDKSTVTPSSTSSSSITTTTSQQQGRSLPPQACTLQQCAQVCQYGFKTDSAGCPTCECDDPCEGYSCPAGEECVLNREEGCPDFLCASKPECRQRRTFKSPCSLGSPLSDDKGNAVTCDSSAAGNKTCPEQHVCVPVPEADQSVCCSAPQPEIEKVPTMCEYLRDFGERMEGTREGMSLALEAPQCDEEGAYKPLQCHPGTGNCSCVDEWGVALKRDVEAQSDTDCGEVRDLLSLCGTFNCNSTCPYGFELDAAGCRQCRCRDPCQEVKCGPSEACSLVDVNCGAGQYCPSVPACLATKAGQCPYLVPSSSSCELQCSNDQECSGGDKCCSTGCGTQCISPVMATACQHARTVAEHSARESGEPARMTYIPRCDPEGHFEPVQCHAGMCWCVDDEGREQQGTRVVEGLLPRCGAPERCPEIDCQLQCHDGLELDTATGCPVCACRDPCKAVTCRGENEQCRMVEVACSAPPCPPVPVCLPKKDNPCPDGSPLLVDDGSVATCGPHGQNCPSTHKCELSPLDEYAVCCPKPRDVCFEAVRKVPCPTESTTATTTTTTGQNATAEPEEEHWYFDAERNECRKKRDCSTGYNDFSSKLVCDTVCPVLSPCERLRERNLKTAQKYKQPSFMPRCNPDTGAWEPVQCLEHVGVCWCVNKKGEPIKGSMTRDLAEPKCSYRQARRGRLGDAANSAMEVDTEIKAYMENAFVGLVSEGREINKVLVSRCQAMHERGFVPAMCDKYGRFEPTQCAAETCWCVDEAGNQLVGSEPFIKGTNICLPTPVEAVEVTLHFPGSFLPVEDEPLFAKEAVDFLQDLGARLKDGVQVEISQESIVLAFEVVGPNKVDIAFHLEELTRMQKLSVLGYLADATTSRFTHRVTSGTASNSRIIALEQREILTELDAPMFQTATVVLAVGSAFVISSLLILLMLYRKKTGQSYIEQLALHRSMCVHMQRLIQAKSVVNARNPRYLQEVRRRSCSRPASSLRTHERACSNERCCSSSSAVEKMPCDDEGCDVIKVHCRNKSAPPRARGGSSAGAATESKSRSGSGERLLVPVTNNCAPKCPCAQQQQQHSNRSRGSHNIAYLPKSNVKSRPKAEGGSSPTTSRYNEPQQQLRTKDFNYEKRHFNNDNCCKMDYTTGRSTAGSSKAWRQQQHQHRQKLCLCRKCSGGNGARRGRARQRRQPDDRELVNEEQERTLRKLLEREEEESCYAKFVYDITQESSRTDSTRTKSSSKFSPDISSEAWLYNSIGRMLYEIYQLKISLHMSDSEEGSKEAGLDEDEGEGEEELEEEDDGEVFAMKFDQRGSTVPKPPTPPRHLSDADDVVKKIESLRLSASPRPTHDNNAAHGGRKSVTLVDANPELFVTEKDVLESLAENDVSPERIQSIYRNLFQRKDYEATTTTTPTTRRKATATSPSKIKEQQQRMTSAKRKNSPAKTPLRQQQQYPRSPTAATSTLKREKQPKQQQKQQKQRQQQERRSVSSTKKPEAAMMPKIFEKTRSVAFGSQPTHEQITSSPESSKRSPRVKETAKESKSPVPTSRTISSAEGEREPAKRIDTPSETNEEIEEDIDEEEQREKSMSPRRRSSSPKIHDKPDNETKEAASPLPRNIDNNKDDVDDDDALSIASAGSSLNYDFSITSDMSINDKSPAKAKPPAATSAKKKEKSNKDVQTRGGNRRTARVQDFIKQFFSKKNNSKEAWKISESSSDTTDSGEVDSASAPWTKKATKRSSPLTRAESINPERAIGSTGEAGLRIISNWKNDFSTNFYAKANASKYCDPGCRRGDEPNCSDNCKFVKTNCRNLSNYTHCLNKTKDENESESSD</sequence>
<feature type="compositionally biased region" description="Basic and acidic residues" evidence="6">
    <location>
        <begin position="2200"/>
        <end position="2214"/>
    </location>
</feature>
<dbReference type="CDD" id="cd00191">
    <property type="entry name" value="TY"/>
    <property type="match status" value="6"/>
</dbReference>
<dbReference type="GO" id="GO:0004867">
    <property type="term" value="F:serine-type endopeptidase inhibitor activity"/>
    <property type="evidence" value="ECO:0007669"/>
    <property type="project" value="InterPro"/>
</dbReference>
<dbReference type="PROSITE" id="PS00484">
    <property type="entry name" value="THYROGLOBULIN_1_1"/>
    <property type="match status" value="2"/>
</dbReference>
<dbReference type="InterPro" id="IPR006150">
    <property type="entry name" value="Cys_repeat_1"/>
</dbReference>
<feature type="region of interest" description="Disordered" evidence="6">
    <location>
        <begin position="2060"/>
        <end position="2079"/>
    </location>
</feature>
<evidence type="ECO:0000256" key="5">
    <source>
        <dbReference type="PROSITE-ProRule" id="PRU00500"/>
    </source>
</evidence>
<keyword evidence="4 5" id="KW-1015">Disulfide bond</keyword>
<dbReference type="GO" id="GO:0005615">
    <property type="term" value="C:extracellular space"/>
    <property type="evidence" value="ECO:0007669"/>
    <property type="project" value="TreeGrafter"/>
</dbReference>
<organism evidence="10 11">
    <name type="scientific">Trichogramma brassicae</name>
    <dbReference type="NCBI Taxonomy" id="86971"/>
    <lineage>
        <taxon>Eukaryota</taxon>
        <taxon>Metazoa</taxon>
        <taxon>Ecdysozoa</taxon>
        <taxon>Arthropoda</taxon>
        <taxon>Hexapoda</taxon>
        <taxon>Insecta</taxon>
        <taxon>Pterygota</taxon>
        <taxon>Neoptera</taxon>
        <taxon>Endopterygota</taxon>
        <taxon>Hymenoptera</taxon>
        <taxon>Apocrita</taxon>
        <taxon>Proctotrupomorpha</taxon>
        <taxon>Chalcidoidea</taxon>
        <taxon>Trichogrammatidae</taxon>
        <taxon>Trichogramma</taxon>
    </lineage>
</organism>
<evidence type="ECO:0000256" key="6">
    <source>
        <dbReference type="SAM" id="MobiDB-lite"/>
    </source>
</evidence>
<dbReference type="SMART" id="SM00211">
    <property type="entry name" value="TY"/>
    <property type="match status" value="6"/>
</dbReference>
<feature type="region of interest" description="Disordered" evidence="6">
    <location>
        <begin position="717"/>
        <end position="757"/>
    </location>
</feature>
<dbReference type="InterPro" id="IPR004094">
    <property type="entry name" value="Antistasin-like"/>
</dbReference>
<dbReference type="PANTHER" id="PTHR12352:SF31">
    <property type="entry name" value="PAPILIN-LIKE PROTEIN"/>
    <property type="match status" value="1"/>
</dbReference>
<feature type="compositionally biased region" description="Polar residues" evidence="6">
    <location>
        <begin position="2166"/>
        <end position="2182"/>
    </location>
</feature>
<feature type="domain" description="Antistasin-like" evidence="8">
    <location>
        <begin position="763"/>
        <end position="788"/>
    </location>
</feature>
<evidence type="ECO:0000256" key="1">
    <source>
        <dbReference type="ARBA" id="ARBA00004613"/>
    </source>
</evidence>
<dbReference type="EMBL" id="CADCXV010000870">
    <property type="protein sequence ID" value="CAB0037819.1"/>
    <property type="molecule type" value="Genomic_DNA"/>
</dbReference>
<dbReference type="InterPro" id="IPR036645">
    <property type="entry name" value="Elafin-like_sf"/>
</dbReference>
<feature type="non-terminal residue" evidence="10">
    <location>
        <position position="1"/>
    </location>
</feature>
<feature type="domain" description="Antistasin-like" evidence="8">
    <location>
        <begin position="1148"/>
        <end position="1174"/>
    </location>
</feature>
<feature type="compositionally biased region" description="Basic and acidic residues" evidence="6">
    <location>
        <begin position="2273"/>
        <end position="2284"/>
    </location>
</feature>
<dbReference type="PANTHER" id="PTHR12352">
    <property type="entry name" value="SECRETED MODULAR CALCIUM-BINDING PROTEIN"/>
    <property type="match status" value="1"/>
</dbReference>
<feature type="compositionally biased region" description="Basic and acidic residues" evidence="6">
    <location>
        <begin position="1908"/>
        <end position="1920"/>
    </location>
</feature>
<accession>A0A6H5ILZ2</accession>
<evidence type="ECO:0000256" key="4">
    <source>
        <dbReference type="ARBA" id="ARBA00023157"/>
    </source>
</evidence>
<keyword evidence="11" id="KW-1185">Reference proteome</keyword>
<feature type="disulfide bond" evidence="5">
    <location>
        <begin position="1372"/>
        <end position="1379"/>
    </location>
</feature>
<dbReference type="InterPro" id="IPR036857">
    <property type="entry name" value="Thyroglobulin_1_sf"/>
</dbReference>
<gene>
    <name evidence="10" type="ORF">TBRA_LOCUS9630</name>
</gene>
<feature type="domain" description="WAP" evidence="9">
    <location>
        <begin position="308"/>
        <end position="357"/>
    </location>
</feature>
<feature type="domain" description="Thyroglobulin type-1" evidence="7">
    <location>
        <begin position="887"/>
        <end position="956"/>
    </location>
</feature>
<dbReference type="Gene3D" id="4.10.800.10">
    <property type="entry name" value="Thyroglobulin type-1"/>
    <property type="match status" value="6"/>
</dbReference>
<evidence type="ECO:0000313" key="10">
    <source>
        <dbReference type="EMBL" id="CAB0037819.1"/>
    </source>
</evidence>
<feature type="region of interest" description="Disordered" evidence="6">
    <location>
        <begin position="2114"/>
        <end position="2348"/>
    </location>
</feature>
<feature type="disulfide bond" evidence="5">
    <location>
        <begin position="701"/>
        <end position="708"/>
    </location>
</feature>
<evidence type="ECO:0000256" key="3">
    <source>
        <dbReference type="ARBA" id="ARBA00022737"/>
    </source>
</evidence>
<feature type="domain" description="Thyroglobulin type-1" evidence="7">
    <location>
        <begin position="358"/>
        <end position="430"/>
    </location>
</feature>
<feature type="compositionally biased region" description="Basic and acidic residues" evidence="6">
    <location>
        <begin position="2245"/>
        <end position="2260"/>
    </location>
</feature>
<feature type="compositionally biased region" description="Basic and acidic residues" evidence="6">
    <location>
        <begin position="2316"/>
        <end position="2327"/>
    </location>
</feature>
<feature type="disulfide bond" evidence="5">
    <location>
        <begin position="927"/>
        <end position="934"/>
    </location>
</feature>
<evidence type="ECO:0000313" key="11">
    <source>
        <dbReference type="Proteomes" id="UP000479190"/>
    </source>
</evidence>
<comment type="subcellular location">
    <subcellularLocation>
        <location evidence="1">Secreted</location>
    </subcellularLocation>
</comment>
<feature type="compositionally biased region" description="Polar residues" evidence="6">
    <location>
        <begin position="2262"/>
        <end position="2271"/>
    </location>
</feature>
<dbReference type="Pfam" id="PF02822">
    <property type="entry name" value="Antistasin"/>
    <property type="match status" value="2"/>
</dbReference>
<feature type="compositionally biased region" description="Low complexity" evidence="6">
    <location>
        <begin position="1751"/>
        <end position="1765"/>
    </location>
</feature>
<keyword evidence="2" id="KW-0964">Secreted</keyword>
<feature type="domain" description="Thyroglobulin type-1" evidence="7">
    <location>
        <begin position="1334"/>
        <end position="1402"/>
    </location>
</feature>
<dbReference type="SUPFAM" id="SSF57610">
    <property type="entry name" value="Thyroglobulin type-1 domain"/>
    <property type="match status" value="6"/>
</dbReference>
<dbReference type="Proteomes" id="UP000479190">
    <property type="component" value="Unassembled WGS sequence"/>
</dbReference>
<feature type="compositionally biased region" description="Low complexity" evidence="6">
    <location>
        <begin position="2190"/>
        <end position="2199"/>
    </location>
</feature>
<feature type="compositionally biased region" description="Low complexity" evidence="6">
    <location>
        <begin position="2126"/>
        <end position="2143"/>
    </location>
</feature>
<evidence type="ECO:0000256" key="2">
    <source>
        <dbReference type="ARBA" id="ARBA00022525"/>
    </source>
</evidence>
<feature type="disulfide bond" evidence="5">
    <location>
        <begin position="710"/>
        <end position="730"/>
    </location>
</feature>
<feature type="compositionally biased region" description="Basic and acidic residues" evidence="6">
    <location>
        <begin position="1994"/>
        <end position="2003"/>
    </location>
</feature>
<dbReference type="InterPro" id="IPR011061">
    <property type="entry name" value="Hirudin/antistatin"/>
</dbReference>
<feature type="domain" description="Thyroglobulin type-1" evidence="7">
    <location>
        <begin position="1449"/>
        <end position="1504"/>
    </location>
</feature>
<feature type="compositionally biased region" description="Polar residues" evidence="6">
    <location>
        <begin position="2230"/>
        <end position="2244"/>
    </location>
</feature>
<evidence type="ECO:0000259" key="7">
    <source>
        <dbReference type="PROSITE" id="PS51162"/>
    </source>
</evidence>
<dbReference type="PROSITE" id="PS51390">
    <property type="entry name" value="WAP"/>
    <property type="match status" value="3"/>
</dbReference>
<feature type="compositionally biased region" description="Polar residues" evidence="6">
    <location>
        <begin position="1827"/>
        <end position="1841"/>
    </location>
</feature>
<feature type="region of interest" description="Disordered" evidence="6">
    <location>
        <begin position="1751"/>
        <end position="1776"/>
    </location>
</feature>
<evidence type="ECO:0000259" key="9">
    <source>
        <dbReference type="PROSITE" id="PS51390"/>
    </source>
</evidence>
<feature type="compositionally biased region" description="Low complexity" evidence="6">
    <location>
        <begin position="2429"/>
        <end position="2443"/>
    </location>
</feature>
<dbReference type="SUPFAM" id="SSF57262">
    <property type="entry name" value="Leech antihemostatic proteins"/>
    <property type="match status" value="2"/>
</dbReference>
<dbReference type="InterPro" id="IPR028150">
    <property type="entry name" value="Lustrin_cystein"/>
</dbReference>
<dbReference type="GO" id="GO:0007160">
    <property type="term" value="P:cell-matrix adhesion"/>
    <property type="evidence" value="ECO:0007669"/>
    <property type="project" value="TreeGrafter"/>
</dbReference>
<feature type="domain" description="WAP" evidence="9">
    <location>
        <begin position="1026"/>
        <end position="1072"/>
    </location>
</feature>
<name>A0A6H5ILZ2_9HYME</name>
<feature type="domain" description="WAP" evidence="9">
    <location>
        <begin position="556"/>
        <end position="603"/>
    </location>
</feature>
<dbReference type="PROSITE" id="PS51162">
    <property type="entry name" value="THYROGLOBULIN_1_2"/>
    <property type="match status" value="6"/>
</dbReference>
<feature type="compositionally biased region" description="Acidic residues" evidence="6">
    <location>
        <begin position="2288"/>
        <end position="2300"/>
    </location>
</feature>
<feature type="domain" description="Thyroglobulin type-1" evidence="7">
    <location>
        <begin position="605"/>
        <end position="730"/>
    </location>
</feature>
<dbReference type="Gene3D" id="2.10.22.10">
    <property type="entry name" value="Antistasin, domain 1"/>
    <property type="match status" value="4"/>
</dbReference>
<evidence type="ECO:0000259" key="8">
    <source>
        <dbReference type="PROSITE" id="PS51252"/>
    </source>
</evidence>
<feature type="compositionally biased region" description="Acidic residues" evidence="6">
    <location>
        <begin position="2004"/>
        <end position="2021"/>
    </location>
</feature>
<feature type="compositionally biased region" description="Low complexity" evidence="6">
    <location>
        <begin position="734"/>
        <end position="751"/>
    </location>
</feature>
<dbReference type="PROSITE" id="PS51252">
    <property type="entry name" value="ANTISTASIN"/>
    <property type="match status" value="3"/>
</dbReference>
<dbReference type="InterPro" id="IPR008197">
    <property type="entry name" value="WAP_dom"/>
</dbReference>
<dbReference type="Pfam" id="PF00095">
    <property type="entry name" value="WAP"/>
    <property type="match status" value="3"/>
</dbReference>
<feature type="region of interest" description="Disordered" evidence="6">
    <location>
        <begin position="1797"/>
        <end position="1842"/>
    </location>
</feature>
<feature type="disulfide bond" evidence="5">
    <location>
        <begin position="936"/>
        <end position="956"/>
    </location>
</feature>
<feature type="region of interest" description="Disordered" evidence="6">
    <location>
        <begin position="2366"/>
        <end position="2475"/>
    </location>
</feature>
<feature type="domain" description="Thyroglobulin type-1" evidence="7">
    <location>
        <begin position="1074"/>
        <end position="1142"/>
    </location>
</feature>
<dbReference type="Pfam" id="PF14625">
    <property type="entry name" value="Lustrin_cystein"/>
    <property type="match status" value="3"/>
</dbReference>
<dbReference type="InterPro" id="IPR000716">
    <property type="entry name" value="Thyroglobulin_1"/>
</dbReference>
<dbReference type="InterPro" id="IPR051950">
    <property type="entry name" value="Dev_reg/Prot_inhib"/>
</dbReference>
<keyword evidence="3" id="KW-0677">Repeat</keyword>
<dbReference type="GO" id="GO:0005604">
    <property type="term" value="C:basement membrane"/>
    <property type="evidence" value="ECO:0007669"/>
    <property type="project" value="TreeGrafter"/>
</dbReference>
<dbReference type="Gene3D" id="4.10.75.10">
    <property type="entry name" value="Elafin-like"/>
    <property type="match status" value="3"/>
</dbReference>